<dbReference type="GeneID" id="35873328"/>
<proteinExistence type="inferred from homology"/>
<dbReference type="AlphaFoldDB" id="A0A1I5W2T1"/>
<dbReference type="GO" id="GO:0006935">
    <property type="term" value="P:chemotaxis"/>
    <property type="evidence" value="ECO:0007669"/>
    <property type="project" value="UniProtKB-ARBA"/>
</dbReference>
<evidence type="ECO:0000256" key="4">
    <source>
        <dbReference type="ARBA" id="ARBA00022989"/>
    </source>
</evidence>
<protein>
    <submittedName>
        <fullName evidence="12">Methyl-accepting chemotaxis protein</fullName>
    </submittedName>
</protein>
<keyword evidence="4 9" id="KW-1133">Transmembrane helix</keyword>
<keyword evidence="6 8" id="KW-0807">Transducer</keyword>
<dbReference type="GO" id="GO:0005886">
    <property type="term" value="C:plasma membrane"/>
    <property type="evidence" value="ECO:0007669"/>
    <property type="project" value="UniProtKB-SubCell"/>
</dbReference>
<dbReference type="GO" id="GO:0007165">
    <property type="term" value="P:signal transduction"/>
    <property type="evidence" value="ECO:0007669"/>
    <property type="project" value="UniProtKB-KW"/>
</dbReference>
<evidence type="ECO:0000256" key="2">
    <source>
        <dbReference type="ARBA" id="ARBA00022475"/>
    </source>
</evidence>
<feature type="domain" description="HAMP" evidence="11">
    <location>
        <begin position="206"/>
        <end position="258"/>
    </location>
</feature>
<dbReference type="PROSITE" id="PS50111">
    <property type="entry name" value="CHEMOTAXIS_TRANSDUC_2"/>
    <property type="match status" value="1"/>
</dbReference>
<reference evidence="12 13" key="1">
    <citation type="submission" date="2016-10" db="EMBL/GenBank/DDBJ databases">
        <authorList>
            <person name="de Groot N.N."/>
        </authorList>
    </citation>
    <scope>NUCLEOTIDE SEQUENCE [LARGE SCALE GENOMIC DNA]</scope>
    <source>
        <strain evidence="12 13">DSM 15893</strain>
    </source>
</reference>
<feature type="transmembrane region" description="Helical" evidence="9">
    <location>
        <begin position="12"/>
        <end position="32"/>
    </location>
</feature>
<dbReference type="InterPro" id="IPR003660">
    <property type="entry name" value="HAMP_dom"/>
</dbReference>
<dbReference type="Pfam" id="PF17200">
    <property type="entry name" value="sCache_2"/>
    <property type="match status" value="1"/>
</dbReference>
<dbReference type="InterPro" id="IPR033480">
    <property type="entry name" value="sCache_2"/>
</dbReference>
<dbReference type="Gene3D" id="1.10.287.950">
    <property type="entry name" value="Methyl-accepting chemotaxis protein"/>
    <property type="match status" value="1"/>
</dbReference>
<evidence type="ECO:0000256" key="1">
    <source>
        <dbReference type="ARBA" id="ARBA00004651"/>
    </source>
</evidence>
<dbReference type="FunFam" id="1.10.287.950:FF:000001">
    <property type="entry name" value="Methyl-accepting chemotaxis sensory transducer"/>
    <property type="match status" value="1"/>
</dbReference>
<comment type="similarity">
    <text evidence="7">Belongs to the methyl-accepting chemotaxis (MCP) protein family.</text>
</comment>
<organism evidence="12 13">
    <name type="scientific">Enterovibrio norvegicus DSM 15893</name>
    <dbReference type="NCBI Taxonomy" id="1121869"/>
    <lineage>
        <taxon>Bacteria</taxon>
        <taxon>Pseudomonadati</taxon>
        <taxon>Pseudomonadota</taxon>
        <taxon>Gammaproteobacteria</taxon>
        <taxon>Vibrionales</taxon>
        <taxon>Vibrionaceae</taxon>
        <taxon>Enterovibrio</taxon>
    </lineage>
</organism>
<comment type="subcellular location">
    <subcellularLocation>
        <location evidence="1">Cell membrane</location>
        <topology evidence="1">Multi-pass membrane protein</topology>
    </subcellularLocation>
</comment>
<dbReference type="Pfam" id="PF00672">
    <property type="entry name" value="HAMP"/>
    <property type="match status" value="1"/>
</dbReference>
<dbReference type="SUPFAM" id="SSF58104">
    <property type="entry name" value="Methyl-accepting chemotaxis protein (MCP) signaling domain"/>
    <property type="match status" value="1"/>
</dbReference>
<dbReference type="STRING" id="1121869.SAMN03084138_04155"/>
<evidence type="ECO:0000256" key="7">
    <source>
        <dbReference type="ARBA" id="ARBA00029447"/>
    </source>
</evidence>
<dbReference type="Proteomes" id="UP000182692">
    <property type="component" value="Unassembled WGS sequence"/>
</dbReference>
<dbReference type="CDD" id="cd06225">
    <property type="entry name" value="HAMP"/>
    <property type="match status" value="1"/>
</dbReference>
<evidence type="ECO:0000256" key="6">
    <source>
        <dbReference type="ARBA" id="ARBA00023224"/>
    </source>
</evidence>
<dbReference type="PANTHER" id="PTHR32089">
    <property type="entry name" value="METHYL-ACCEPTING CHEMOTAXIS PROTEIN MCPB"/>
    <property type="match status" value="1"/>
</dbReference>
<dbReference type="SMART" id="SM01049">
    <property type="entry name" value="Cache_2"/>
    <property type="match status" value="1"/>
</dbReference>
<dbReference type="InterPro" id="IPR004089">
    <property type="entry name" value="MCPsignal_dom"/>
</dbReference>
<evidence type="ECO:0000313" key="13">
    <source>
        <dbReference type="Proteomes" id="UP000182692"/>
    </source>
</evidence>
<dbReference type="EMBL" id="FOWR01000043">
    <property type="protein sequence ID" value="SFQ13897.1"/>
    <property type="molecule type" value="Genomic_DNA"/>
</dbReference>
<dbReference type="Gene3D" id="3.30.450.20">
    <property type="entry name" value="PAS domain"/>
    <property type="match status" value="1"/>
</dbReference>
<evidence type="ECO:0000313" key="12">
    <source>
        <dbReference type="EMBL" id="SFQ13897.1"/>
    </source>
</evidence>
<evidence type="ECO:0000256" key="9">
    <source>
        <dbReference type="SAM" id="Phobius"/>
    </source>
</evidence>
<evidence type="ECO:0000256" key="5">
    <source>
        <dbReference type="ARBA" id="ARBA00023136"/>
    </source>
</evidence>
<dbReference type="PROSITE" id="PS50885">
    <property type="entry name" value="HAMP"/>
    <property type="match status" value="1"/>
</dbReference>
<name>A0A1I5W2T1_9GAMM</name>
<gene>
    <name evidence="12" type="ORF">SAMN03084138_04155</name>
</gene>
<sequence>MKFIADLSVRYKLLLIAAVSVISIIGLTFFQISSLHKDLLQERKTNLKQTVDIAWQIIDTHYQSDSADASREKAMAAIQSLKFGKDGYFFVVDENGTMLAGAKSWIGKDFSIFRDSHGSAVLNDMRNAATSMDGGFSSYWFAKPGGKEALEKVSAVKRHAPWQLLIGTGIYVDDLEALVWQEASKSALLALAITTLLILVSTFLSRMLVKSVKEIQRALNDVALGKLTARANVNSNDELGQMAQHLNEACTQLQSLLTNVDHTLNQLDTDSRTMADLANRSTDGIRNQSQELDSVASAMEEMSSAIKDVEASTLQAQDGTRHSKNLVREAEVALLASLNKFEQVNLDVIDAEKNIRELAASSDQISDVVTVINDISEQTNLLALNAAIEAARAGSAGRGFAVVADEVRKLAHSTKESTTQINAIIETLQERAQVAAKIMSRGTDKTAESLEQAKQTQTQLAALSALITELEQMNTAVAASTSQQASASQEVARSVVNVSDISHHNRDASEDTLNLSDKVKTLSDTGRHQLAKFSI</sequence>
<dbReference type="SMART" id="SM00304">
    <property type="entry name" value="HAMP"/>
    <property type="match status" value="1"/>
</dbReference>
<keyword evidence="3 9" id="KW-0812">Transmembrane</keyword>
<evidence type="ECO:0000256" key="3">
    <source>
        <dbReference type="ARBA" id="ARBA00022692"/>
    </source>
</evidence>
<dbReference type="PANTHER" id="PTHR32089:SF112">
    <property type="entry name" value="LYSOZYME-LIKE PROTEIN-RELATED"/>
    <property type="match status" value="1"/>
</dbReference>
<dbReference type="RefSeq" id="WP_017012245.1">
    <property type="nucleotide sequence ID" value="NZ_FOWR01000043.1"/>
</dbReference>
<dbReference type="SMART" id="SM00283">
    <property type="entry name" value="MA"/>
    <property type="match status" value="1"/>
</dbReference>
<dbReference type="OrthoDB" id="2489132at2"/>
<accession>A0A1I5W2T1</accession>
<keyword evidence="5 9" id="KW-0472">Membrane</keyword>
<dbReference type="Pfam" id="PF00015">
    <property type="entry name" value="MCPsignal"/>
    <property type="match status" value="1"/>
</dbReference>
<evidence type="ECO:0000256" key="8">
    <source>
        <dbReference type="PROSITE-ProRule" id="PRU00284"/>
    </source>
</evidence>
<evidence type="ECO:0000259" key="10">
    <source>
        <dbReference type="PROSITE" id="PS50111"/>
    </source>
</evidence>
<dbReference type="CDD" id="cd11386">
    <property type="entry name" value="MCP_signal"/>
    <property type="match status" value="1"/>
</dbReference>
<feature type="domain" description="Methyl-accepting transducer" evidence="10">
    <location>
        <begin position="263"/>
        <end position="499"/>
    </location>
</feature>
<keyword evidence="2" id="KW-1003">Cell membrane</keyword>
<evidence type="ECO:0000259" key="11">
    <source>
        <dbReference type="PROSITE" id="PS50885"/>
    </source>
</evidence>